<keyword evidence="2" id="KW-1185">Reference proteome</keyword>
<reference evidence="1" key="1">
    <citation type="submission" date="2023-07" db="EMBL/GenBank/DDBJ databases">
        <title>Black Yeasts Isolated from many extreme environments.</title>
        <authorList>
            <person name="Coleine C."/>
            <person name="Stajich J.E."/>
            <person name="Selbmann L."/>
        </authorList>
    </citation>
    <scope>NUCLEOTIDE SEQUENCE</scope>
    <source>
        <strain evidence="1">CCFEE 5714</strain>
    </source>
</reference>
<proteinExistence type="predicted"/>
<sequence>MIIAHTVFATVGIRPALSNRWHSHSSWLFSRPVACSGVFQLIAYLFYIAAFAMGIDMAALGRMTHEAHPIIGIVIFVLVFFQPFLGFIHHFAFKKRNRRVVWSHGRIWLGRIVITLGTINGGLGLELAKRVAYGESKRPKANAAVDQEPSQYKWDKGSISDVQYH</sequence>
<accession>A0ACC3MMS6</accession>
<comment type="caution">
    <text evidence="1">The sequence shown here is derived from an EMBL/GenBank/DDBJ whole genome shotgun (WGS) entry which is preliminary data.</text>
</comment>
<gene>
    <name evidence="1" type="ORF">LTR37_016713</name>
</gene>
<protein>
    <submittedName>
        <fullName evidence="1">Uncharacterized protein</fullName>
    </submittedName>
</protein>
<evidence type="ECO:0000313" key="1">
    <source>
        <dbReference type="EMBL" id="KAK3698926.1"/>
    </source>
</evidence>
<name>A0ACC3MMS6_9PEZI</name>
<evidence type="ECO:0000313" key="2">
    <source>
        <dbReference type="Proteomes" id="UP001281147"/>
    </source>
</evidence>
<organism evidence="1 2">
    <name type="scientific">Vermiconidia calcicola</name>
    <dbReference type="NCBI Taxonomy" id="1690605"/>
    <lineage>
        <taxon>Eukaryota</taxon>
        <taxon>Fungi</taxon>
        <taxon>Dikarya</taxon>
        <taxon>Ascomycota</taxon>
        <taxon>Pezizomycotina</taxon>
        <taxon>Dothideomycetes</taxon>
        <taxon>Dothideomycetidae</taxon>
        <taxon>Mycosphaerellales</taxon>
        <taxon>Extremaceae</taxon>
        <taxon>Vermiconidia</taxon>
    </lineage>
</organism>
<dbReference type="EMBL" id="JAUTXU010000204">
    <property type="protein sequence ID" value="KAK3698926.1"/>
    <property type="molecule type" value="Genomic_DNA"/>
</dbReference>
<dbReference type="Proteomes" id="UP001281147">
    <property type="component" value="Unassembled WGS sequence"/>
</dbReference>